<dbReference type="CDD" id="cd04867">
    <property type="entry name" value="TGS_YchF_OLA1"/>
    <property type="match status" value="1"/>
</dbReference>
<dbReference type="PROSITE" id="PS51710">
    <property type="entry name" value="G_OBG"/>
    <property type="match status" value="1"/>
</dbReference>
<accession>A0A6L8WDP5</accession>
<dbReference type="NCBIfam" id="TIGR00092">
    <property type="entry name" value="redox-regulated ATPase YchF"/>
    <property type="match status" value="1"/>
</dbReference>
<dbReference type="SUPFAM" id="SSF81271">
    <property type="entry name" value="TGS-like"/>
    <property type="match status" value="1"/>
</dbReference>
<dbReference type="GO" id="GO:0005525">
    <property type="term" value="F:GTP binding"/>
    <property type="evidence" value="ECO:0007669"/>
    <property type="project" value="InterPro"/>
</dbReference>
<dbReference type="Gene3D" id="3.10.20.30">
    <property type="match status" value="1"/>
</dbReference>
<evidence type="ECO:0000256" key="5">
    <source>
        <dbReference type="ARBA" id="ARBA00022842"/>
    </source>
</evidence>
<dbReference type="SUPFAM" id="SSF52540">
    <property type="entry name" value="P-loop containing nucleoside triphosphate hydrolases"/>
    <property type="match status" value="1"/>
</dbReference>
<keyword evidence="2" id="KW-0479">Metal-binding</keyword>
<evidence type="ECO:0000259" key="7">
    <source>
        <dbReference type="PROSITE" id="PS51710"/>
    </source>
</evidence>
<evidence type="ECO:0000256" key="6">
    <source>
        <dbReference type="HAMAP-Rule" id="MF_00944"/>
    </source>
</evidence>
<dbReference type="Pfam" id="PF01926">
    <property type="entry name" value="MMR_HSR1"/>
    <property type="match status" value="1"/>
</dbReference>
<evidence type="ECO:0000256" key="3">
    <source>
        <dbReference type="ARBA" id="ARBA00022741"/>
    </source>
</evidence>
<dbReference type="InterPro" id="IPR041706">
    <property type="entry name" value="YchF_N"/>
</dbReference>
<feature type="binding site" evidence="6">
    <location>
        <begin position="12"/>
        <end position="17"/>
    </location>
    <ligand>
        <name>ATP</name>
        <dbReference type="ChEBI" id="CHEBI:30616"/>
    </ligand>
</feature>
<evidence type="ECO:0000313" key="9">
    <source>
        <dbReference type="EMBL" id="MZR32463.1"/>
    </source>
</evidence>
<name>A0A6L8WDP5_9PROT</name>
<keyword evidence="4 6" id="KW-0067">ATP-binding</keyword>
<dbReference type="HAMAP" id="MF_00944">
    <property type="entry name" value="YchF_OLA1_ATPase"/>
    <property type="match status" value="1"/>
</dbReference>
<feature type="domain" description="TGS" evidence="8">
    <location>
        <begin position="280"/>
        <end position="363"/>
    </location>
</feature>
<gene>
    <name evidence="6 9" type="primary">ychF</name>
    <name evidence="9" type="ORF">GQE98_17620</name>
</gene>
<protein>
    <recommendedName>
        <fullName evidence="6">Ribosome-binding ATPase YchF</fullName>
    </recommendedName>
</protein>
<keyword evidence="10" id="KW-1185">Reference proteome</keyword>
<dbReference type="PANTHER" id="PTHR23305">
    <property type="entry name" value="OBG GTPASE FAMILY"/>
    <property type="match status" value="1"/>
</dbReference>
<dbReference type="GO" id="GO:0043023">
    <property type="term" value="F:ribosomal large subunit binding"/>
    <property type="evidence" value="ECO:0007669"/>
    <property type="project" value="UniProtKB-UniRule"/>
</dbReference>
<dbReference type="GO" id="GO:0016887">
    <property type="term" value="F:ATP hydrolysis activity"/>
    <property type="evidence" value="ECO:0007669"/>
    <property type="project" value="UniProtKB-UniRule"/>
</dbReference>
<dbReference type="Gene3D" id="3.40.50.300">
    <property type="entry name" value="P-loop containing nucleotide triphosphate hydrolases"/>
    <property type="match status" value="1"/>
</dbReference>
<comment type="function">
    <text evidence="6">ATPase that binds to both the 70S ribosome and the 50S ribosomal subunit in a nucleotide-independent manner.</text>
</comment>
<dbReference type="EMBL" id="WTUW01000009">
    <property type="protein sequence ID" value="MZR32463.1"/>
    <property type="molecule type" value="Genomic_DNA"/>
</dbReference>
<comment type="similarity">
    <text evidence="6">Belongs to the TRAFAC class OBG-HflX-like GTPase superfamily. OBG GTPase family. YchF/OLA1 subfamily.</text>
</comment>
<proteinExistence type="inferred from homology"/>
<dbReference type="InterPro" id="IPR006073">
    <property type="entry name" value="GTP-bd"/>
</dbReference>
<sequence length="365" mass="39530">MGFKCGIVGLPNVGKSTLFNALTQTAQAAAENYPFCTIEPNLGQVPVPDERMEKLAQLAGSKEIIPTQLTFVDIAGLVRGAASGEGLGNKFLAHIREVDAIIQVVRCFEDDDITHVDGKIDPLSDIETIETELMLADLESLEKRTEALVKKIRGGDKEAKKQAELIDRALAVLHDGKPARLVELADEEVKIFRNLHLLTQKPVLYVCNVEEGSAATGNAYSDKVKTKAEAENAGTVVISAAIEAEVAQLDAEERAEFLSDLGLVETGLGRIIRAGYDLLDLITYFTVGPKECRAWTVTKGTKAPQAAGVIHTDFEKGFIRAETIAYPAYVEQGGESGAKEAGLMRLEGKEYVVDDGDVLHFRFAN</sequence>
<dbReference type="GO" id="GO:0046872">
    <property type="term" value="F:metal ion binding"/>
    <property type="evidence" value="ECO:0007669"/>
    <property type="project" value="UniProtKB-KW"/>
</dbReference>
<dbReference type="PROSITE" id="PS51880">
    <property type="entry name" value="TGS"/>
    <property type="match status" value="1"/>
</dbReference>
<keyword evidence="3 6" id="KW-0547">Nucleotide-binding</keyword>
<dbReference type="InterPro" id="IPR004095">
    <property type="entry name" value="TGS"/>
</dbReference>
<evidence type="ECO:0000256" key="2">
    <source>
        <dbReference type="ARBA" id="ARBA00022723"/>
    </source>
</evidence>
<dbReference type="Pfam" id="PF06071">
    <property type="entry name" value="YchF-GTPase_C"/>
    <property type="match status" value="1"/>
</dbReference>
<evidence type="ECO:0000256" key="1">
    <source>
        <dbReference type="ARBA" id="ARBA00001946"/>
    </source>
</evidence>
<dbReference type="PRINTS" id="PR00326">
    <property type="entry name" value="GTP1OBG"/>
</dbReference>
<dbReference type="RefSeq" id="WP_161317209.1">
    <property type="nucleotide sequence ID" value="NZ_WTUW01000009.1"/>
</dbReference>
<dbReference type="Proteomes" id="UP000476030">
    <property type="component" value="Unassembled WGS sequence"/>
</dbReference>
<evidence type="ECO:0000259" key="8">
    <source>
        <dbReference type="PROSITE" id="PS51880"/>
    </source>
</evidence>
<dbReference type="GO" id="GO:0005524">
    <property type="term" value="F:ATP binding"/>
    <property type="evidence" value="ECO:0007669"/>
    <property type="project" value="UniProtKB-UniRule"/>
</dbReference>
<dbReference type="PIRSF" id="PIRSF006641">
    <property type="entry name" value="CHP00092"/>
    <property type="match status" value="1"/>
</dbReference>
<dbReference type="CDD" id="cd01900">
    <property type="entry name" value="YchF"/>
    <property type="match status" value="1"/>
</dbReference>
<evidence type="ECO:0000313" key="10">
    <source>
        <dbReference type="Proteomes" id="UP000476030"/>
    </source>
</evidence>
<dbReference type="AlphaFoldDB" id="A0A6L8WDP5"/>
<feature type="domain" description="OBG-type G" evidence="7">
    <location>
        <begin position="3"/>
        <end position="258"/>
    </location>
</feature>
<dbReference type="PANTHER" id="PTHR23305:SF18">
    <property type="entry name" value="OBG-TYPE G DOMAIN-CONTAINING PROTEIN"/>
    <property type="match status" value="1"/>
</dbReference>
<dbReference type="InterPro" id="IPR004396">
    <property type="entry name" value="ATPase_YchF/OLA1"/>
</dbReference>
<dbReference type="GO" id="GO:0005737">
    <property type="term" value="C:cytoplasm"/>
    <property type="evidence" value="ECO:0007669"/>
    <property type="project" value="TreeGrafter"/>
</dbReference>
<dbReference type="FunFam" id="3.10.20.30:FF:000001">
    <property type="entry name" value="Ribosome-binding ATPase YchF"/>
    <property type="match status" value="1"/>
</dbReference>
<dbReference type="FunFam" id="1.10.150.300:FF:000001">
    <property type="entry name" value="Ribosome-binding ATPase YchF"/>
    <property type="match status" value="1"/>
</dbReference>
<dbReference type="InterPro" id="IPR012676">
    <property type="entry name" value="TGS-like"/>
</dbReference>
<dbReference type="InterPro" id="IPR023192">
    <property type="entry name" value="TGS-like_dom_sf"/>
</dbReference>
<organism evidence="9 10">
    <name type="scientific">Sneathiella litorea</name>
    <dbReference type="NCBI Taxonomy" id="2606216"/>
    <lineage>
        <taxon>Bacteria</taxon>
        <taxon>Pseudomonadati</taxon>
        <taxon>Pseudomonadota</taxon>
        <taxon>Alphaproteobacteria</taxon>
        <taxon>Sneathiellales</taxon>
        <taxon>Sneathiellaceae</taxon>
        <taxon>Sneathiella</taxon>
    </lineage>
</organism>
<dbReference type="InterPro" id="IPR013029">
    <property type="entry name" value="YchF_C"/>
</dbReference>
<reference evidence="9 10" key="1">
    <citation type="submission" date="2019-12" db="EMBL/GenBank/DDBJ databases">
        <title>Snethiella sp. nov. sp. isolated from sea sand.</title>
        <authorList>
            <person name="Kim J."/>
            <person name="Jeong S.E."/>
            <person name="Jung H.S."/>
            <person name="Jeon C.O."/>
        </authorList>
    </citation>
    <scope>NUCLEOTIDE SEQUENCE [LARGE SCALE GENOMIC DNA]</scope>
    <source>
        <strain evidence="9 10">DP05</strain>
    </source>
</reference>
<comment type="caution">
    <text evidence="9">The sequence shown here is derived from an EMBL/GenBank/DDBJ whole genome shotgun (WGS) entry which is preliminary data.</text>
</comment>
<dbReference type="InterPro" id="IPR027417">
    <property type="entry name" value="P-loop_NTPase"/>
</dbReference>
<keyword evidence="5" id="KW-0460">Magnesium</keyword>
<evidence type="ECO:0000256" key="4">
    <source>
        <dbReference type="ARBA" id="ARBA00022840"/>
    </source>
</evidence>
<comment type="cofactor">
    <cofactor evidence="1">
        <name>Mg(2+)</name>
        <dbReference type="ChEBI" id="CHEBI:18420"/>
    </cofactor>
</comment>
<dbReference type="InterPro" id="IPR031167">
    <property type="entry name" value="G_OBG"/>
</dbReference>
<dbReference type="InterPro" id="IPR012675">
    <property type="entry name" value="Beta-grasp_dom_sf"/>
</dbReference>
<dbReference type="Gene3D" id="1.10.150.300">
    <property type="entry name" value="TGS-like domain"/>
    <property type="match status" value="1"/>
</dbReference>